<keyword evidence="1" id="KW-0472">Membrane</keyword>
<reference evidence="2 3" key="1">
    <citation type="submission" date="2023-11" db="EMBL/GenBank/DDBJ databases">
        <title>Lentzea sokolovensis, sp. nov., Lentzea kristufkii, sp. nov., and Lentzea miocenensis, sp. nov., rare actinobacteria from Sokolov Coal Basin, Miocene lacustrine sediment, Czech Republic.</title>
        <authorList>
            <person name="Lara A."/>
            <person name="Kotroba L."/>
            <person name="Nouioui I."/>
            <person name="Neumann-Schaal M."/>
            <person name="Mast Y."/>
            <person name="Chronakova A."/>
        </authorList>
    </citation>
    <scope>NUCLEOTIDE SEQUENCE [LARGE SCALE GENOMIC DNA]</scope>
    <source>
        <strain evidence="2 3">BCCO 10_0856</strain>
    </source>
</reference>
<protein>
    <recommendedName>
        <fullName evidence="4">LPXTG-motif cell wall anchor domain-containing protein</fullName>
    </recommendedName>
</protein>
<evidence type="ECO:0008006" key="4">
    <source>
        <dbReference type="Google" id="ProtNLM"/>
    </source>
</evidence>
<keyword evidence="1" id="KW-1133">Transmembrane helix</keyword>
<name>A0ABU4TAZ2_9PSEU</name>
<feature type="transmembrane region" description="Helical" evidence="1">
    <location>
        <begin position="37"/>
        <end position="55"/>
    </location>
</feature>
<comment type="caution">
    <text evidence="2">The sequence shown here is derived from an EMBL/GenBank/DDBJ whole genome shotgun (WGS) entry which is preliminary data.</text>
</comment>
<accession>A0ABU4TAZ2</accession>
<sequence length="61" mass="6515">MRKGLLIGLGVLLVLVGAVWTTQGLGYLKGSFMTGDRTWTTIGLLCVAGGLVLAIHTMRRK</sequence>
<evidence type="ECO:0000313" key="2">
    <source>
        <dbReference type="EMBL" id="MDX8035343.1"/>
    </source>
</evidence>
<keyword evidence="1" id="KW-0812">Transmembrane</keyword>
<evidence type="ECO:0000313" key="3">
    <source>
        <dbReference type="Proteomes" id="UP001285521"/>
    </source>
</evidence>
<organism evidence="2 3">
    <name type="scientific">Lentzea miocenica</name>
    <dbReference type="NCBI Taxonomy" id="3095431"/>
    <lineage>
        <taxon>Bacteria</taxon>
        <taxon>Bacillati</taxon>
        <taxon>Actinomycetota</taxon>
        <taxon>Actinomycetes</taxon>
        <taxon>Pseudonocardiales</taxon>
        <taxon>Pseudonocardiaceae</taxon>
        <taxon>Lentzea</taxon>
    </lineage>
</organism>
<dbReference type="EMBL" id="JAXAVW010000034">
    <property type="protein sequence ID" value="MDX8035343.1"/>
    <property type="molecule type" value="Genomic_DNA"/>
</dbReference>
<reference evidence="2 3" key="2">
    <citation type="submission" date="2023-11" db="EMBL/GenBank/DDBJ databases">
        <authorList>
            <person name="Lara A.C."/>
            <person name="Chronakova A."/>
        </authorList>
    </citation>
    <scope>NUCLEOTIDE SEQUENCE [LARGE SCALE GENOMIC DNA]</scope>
    <source>
        <strain evidence="2 3">BCCO 10_0856</strain>
    </source>
</reference>
<keyword evidence="3" id="KW-1185">Reference proteome</keyword>
<proteinExistence type="predicted"/>
<gene>
    <name evidence="2" type="ORF">SK803_34470</name>
</gene>
<evidence type="ECO:0000256" key="1">
    <source>
        <dbReference type="SAM" id="Phobius"/>
    </source>
</evidence>
<dbReference type="RefSeq" id="WP_319970370.1">
    <property type="nucleotide sequence ID" value="NZ_JAXAVW010000034.1"/>
</dbReference>
<dbReference type="Proteomes" id="UP001285521">
    <property type="component" value="Unassembled WGS sequence"/>
</dbReference>